<dbReference type="Pfam" id="PF02735">
    <property type="entry name" value="Ku"/>
    <property type="match status" value="1"/>
</dbReference>
<dbReference type="AlphaFoldDB" id="A0A0D6JGN4"/>
<evidence type="ECO:0000256" key="2">
    <source>
        <dbReference type="HAMAP-Rule" id="MF_01875"/>
    </source>
</evidence>
<comment type="function">
    <text evidence="2">With LigD forms a non-homologous end joining (NHEJ) DNA repair enzyme, which repairs dsDNA breaks with reduced fidelity. Binds linear dsDNA with 5'- and 3'- overhangs but not closed circular dsDNA nor ssDNA. Recruits and stimulates the ligase activity of LigD.</text>
</comment>
<comment type="subunit">
    <text evidence="2">Homodimer. Interacts with LigD.</text>
</comment>
<organism evidence="5 6">
    <name type="scientific">Candidatus Filomicrobium marinum</name>
    <dbReference type="NCBI Taxonomy" id="1608628"/>
    <lineage>
        <taxon>Bacteria</taxon>
        <taxon>Pseudomonadati</taxon>
        <taxon>Pseudomonadota</taxon>
        <taxon>Alphaproteobacteria</taxon>
        <taxon>Hyphomicrobiales</taxon>
        <taxon>Hyphomicrobiaceae</taxon>
        <taxon>Filomicrobium</taxon>
    </lineage>
</organism>
<dbReference type="CDD" id="cd00789">
    <property type="entry name" value="KU_like"/>
    <property type="match status" value="1"/>
</dbReference>
<evidence type="ECO:0000256" key="1">
    <source>
        <dbReference type="ARBA" id="ARBA00023125"/>
    </source>
</evidence>
<dbReference type="Gene3D" id="2.40.290.10">
    <property type="match status" value="1"/>
</dbReference>
<dbReference type="PANTHER" id="PTHR41251:SF1">
    <property type="entry name" value="NON-HOMOLOGOUS END JOINING PROTEIN KU"/>
    <property type="match status" value="1"/>
</dbReference>
<keyword evidence="6" id="KW-1185">Reference proteome</keyword>
<keyword evidence="1 2" id="KW-0238">DNA-binding</keyword>
<feature type="domain" description="Ku" evidence="4">
    <location>
        <begin position="56"/>
        <end position="185"/>
    </location>
</feature>
<dbReference type="EMBL" id="LN829119">
    <property type="protein sequence ID" value="CPR20185.1"/>
    <property type="molecule type" value="Genomic_DNA"/>
</dbReference>
<dbReference type="OrthoDB" id="9780854at2"/>
<dbReference type="KEGG" id="fil:BN1229_v1_3429"/>
<accession>A0A0D6JGN4</accession>
<evidence type="ECO:0000256" key="3">
    <source>
        <dbReference type="SAM" id="MobiDB-lite"/>
    </source>
</evidence>
<dbReference type="GO" id="GO:0006310">
    <property type="term" value="P:DNA recombination"/>
    <property type="evidence" value="ECO:0007669"/>
    <property type="project" value="UniProtKB-KW"/>
</dbReference>
<feature type="compositionally biased region" description="Low complexity" evidence="3">
    <location>
        <begin position="298"/>
        <end position="309"/>
    </location>
</feature>
<dbReference type="InterPro" id="IPR016194">
    <property type="entry name" value="SPOC-like_C_dom_sf"/>
</dbReference>
<feature type="compositionally biased region" description="Basic and acidic residues" evidence="3">
    <location>
        <begin position="261"/>
        <end position="297"/>
    </location>
</feature>
<keyword evidence="2" id="KW-0234">DNA repair</keyword>
<dbReference type="SMART" id="SM00559">
    <property type="entry name" value="Ku78"/>
    <property type="match status" value="1"/>
</dbReference>
<dbReference type="PIRSF" id="PIRSF006493">
    <property type="entry name" value="Prok_Ku"/>
    <property type="match status" value="1"/>
</dbReference>
<reference evidence="6" key="1">
    <citation type="submission" date="2015-02" db="EMBL/GenBank/DDBJ databases">
        <authorList>
            <person name="Chooi Y.-H."/>
        </authorList>
    </citation>
    <scope>NUCLEOTIDE SEQUENCE [LARGE SCALE GENOMIC DNA]</scope>
    <source>
        <strain evidence="6">strain Y</strain>
    </source>
</reference>
<dbReference type="GO" id="GO:0006303">
    <property type="term" value="P:double-strand break repair via nonhomologous end joining"/>
    <property type="evidence" value="ECO:0007669"/>
    <property type="project" value="UniProtKB-UniRule"/>
</dbReference>
<dbReference type="NCBIfam" id="TIGR02772">
    <property type="entry name" value="Ku_bact"/>
    <property type="match status" value="1"/>
</dbReference>
<dbReference type="SUPFAM" id="SSF100939">
    <property type="entry name" value="SPOC domain-like"/>
    <property type="match status" value="1"/>
</dbReference>
<dbReference type="RefSeq" id="WP_046479198.1">
    <property type="nucleotide sequence ID" value="NZ_LN829118.1"/>
</dbReference>
<evidence type="ECO:0000313" key="5">
    <source>
        <dbReference type="EMBL" id="CPR20185.1"/>
    </source>
</evidence>
<dbReference type="InterPro" id="IPR009187">
    <property type="entry name" value="Prok_Ku"/>
</dbReference>
<evidence type="ECO:0000313" key="6">
    <source>
        <dbReference type="Proteomes" id="UP000033187"/>
    </source>
</evidence>
<dbReference type="Proteomes" id="UP000033187">
    <property type="component" value="Chromosome 1"/>
</dbReference>
<keyword evidence="2" id="KW-0227">DNA damage</keyword>
<dbReference type="HAMAP" id="MF_01875">
    <property type="entry name" value="Prokaryotic_Ku"/>
    <property type="match status" value="1"/>
</dbReference>
<comment type="similarity">
    <text evidence="2">Belongs to the prokaryotic Ku family.</text>
</comment>
<dbReference type="GO" id="GO:0003690">
    <property type="term" value="F:double-stranded DNA binding"/>
    <property type="evidence" value="ECO:0007669"/>
    <property type="project" value="UniProtKB-UniRule"/>
</dbReference>
<evidence type="ECO:0000259" key="4">
    <source>
        <dbReference type="SMART" id="SM00559"/>
    </source>
</evidence>
<dbReference type="PANTHER" id="PTHR41251">
    <property type="entry name" value="NON-HOMOLOGOUS END JOINING PROTEIN KU"/>
    <property type="match status" value="1"/>
</dbReference>
<dbReference type="InterPro" id="IPR006164">
    <property type="entry name" value="DNA_bd_Ku70/Ku80"/>
</dbReference>
<proteinExistence type="inferred from homology"/>
<feature type="region of interest" description="Disordered" evidence="3">
    <location>
        <begin position="261"/>
        <end position="315"/>
    </location>
</feature>
<name>A0A0D6JGN4_9HYPH</name>
<keyword evidence="2" id="KW-0233">DNA recombination</keyword>
<dbReference type="KEGG" id="fiy:BN1229_v1_2494"/>
<sequence length="315" mass="34666">MVAVRTFWKGHMRLALVTIPIRLVSAISSEEKISFHQVDRKTKQRIRYKKVAGEGGREVPSQDISYGYEVEPGNYVLFDNDELDALKLSSRHTIELTEFVDAFSINPLYFDRPYYILPDGEVAEEGYCVIRDALQSAKKCGIGQIAMRGKENLIALMPAGNGLMLETLRYDSDVRDADDIFSGLGTQKFRPGLIDMAKQLIEERSTEFDPSAYKDHYAETVREFVKEKLAGGETVAVSSGEEAATGAGTVIDFMEALKRSVEKAPAKKGGRSEPKRAAAASTKRDPVKRSKAPEKSAGRGSSGSKGRSATTKKKA</sequence>
<protein>
    <recommendedName>
        <fullName evidence="2">Non-homologous end joining protein Ku</fullName>
    </recommendedName>
</protein>
<gene>
    <name evidence="2" type="primary">ku</name>
    <name evidence="5" type="ORF">YBN1229_v1_2494</name>
</gene>